<dbReference type="InterPro" id="IPR036420">
    <property type="entry name" value="BRCT_dom_sf"/>
</dbReference>
<dbReference type="PROSITE" id="PS50172">
    <property type="entry name" value="BRCT"/>
    <property type="match status" value="2"/>
</dbReference>
<feature type="region of interest" description="Disordered" evidence="2">
    <location>
        <begin position="269"/>
        <end position="317"/>
    </location>
</feature>
<proteinExistence type="predicted"/>
<dbReference type="GO" id="GO:0007095">
    <property type="term" value="P:mitotic G2 DNA damage checkpoint signaling"/>
    <property type="evidence" value="ECO:0007669"/>
    <property type="project" value="TreeGrafter"/>
</dbReference>
<evidence type="ECO:0000256" key="2">
    <source>
        <dbReference type="SAM" id="MobiDB-lite"/>
    </source>
</evidence>
<protein>
    <recommendedName>
        <fullName evidence="3">BRCT domain-containing protein</fullName>
    </recommendedName>
</protein>
<dbReference type="CDD" id="cd00027">
    <property type="entry name" value="BRCT"/>
    <property type="match status" value="1"/>
</dbReference>
<keyword evidence="1" id="KW-0677">Repeat</keyword>
<evidence type="ECO:0000313" key="4">
    <source>
        <dbReference type="EMBL" id="CAD8996118.1"/>
    </source>
</evidence>
<dbReference type="EMBL" id="HBGA01018602">
    <property type="protein sequence ID" value="CAD8996118.1"/>
    <property type="molecule type" value="Transcribed_RNA"/>
</dbReference>
<accession>A0A7S1N3X5</accession>
<dbReference type="Gene3D" id="3.40.50.10190">
    <property type="entry name" value="BRCT domain"/>
    <property type="match status" value="2"/>
</dbReference>
<evidence type="ECO:0000259" key="3">
    <source>
        <dbReference type="PROSITE" id="PS50172"/>
    </source>
</evidence>
<dbReference type="Pfam" id="PF00533">
    <property type="entry name" value="BRCT"/>
    <property type="match status" value="1"/>
</dbReference>
<dbReference type="SUPFAM" id="SSF52113">
    <property type="entry name" value="BRCT domain"/>
    <property type="match status" value="2"/>
</dbReference>
<dbReference type="PANTHER" id="PTHR13561:SF20">
    <property type="entry name" value="DNA TOPOISOMERASE 2-BINDING PROTEIN 1"/>
    <property type="match status" value="1"/>
</dbReference>
<name>A0A7S1N3X5_9EUGL</name>
<feature type="compositionally biased region" description="Low complexity" evidence="2">
    <location>
        <begin position="273"/>
        <end position="285"/>
    </location>
</feature>
<dbReference type="InterPro" id="IPR001357">
    <property type="entry name" value="BRCT_dom"/>
</dbReference>
<dbReference type="GO" id="GO:0033314">
    <property type="term" value="P:mitotic DNA replication checkpoint signaling"/>
    <property type="evidence" value="ECO:0007669"/>
    <property type="project" value="TreeGrafter"/>
</dbReference>
<dbReference type="GO" id="GO:0006270">
    <property type="term" value="P:DNA replication initiation"/>
    <property type="evidence" value="ECO:0007669"/>
    <property type="project" value="TreeGrafter"/>
</dbReference>
<evidence type="ECO:0000256" key="1">
    <source>
        <dbReference type="ARBA" id="ARBA00022737"/>
    </source>
</evidence>
<dbReference type="PANTHER" id="PTHR13561">
    <property type="entry name" value="DNA REPLICATION REGULATOR DPB11-RELATED"/>
    <property type="match status" value="1"/>
</dbReference>
<dbReference type="Pfam" id="PF12738">
    <property type="entry name" value="PTCB-BRCT"/>
    <property type="match status" value="1"/>
</dbReference>
<feature type="compositionally biased region" description="Low complexity" evidence="2">
    <location>
        <begin position="297"/>
        <end position="310"/>
    </location>
</feature>
<dbReference type="AlphaFoldDB" id="A0A7S1N3X5"/>
<organism evidence="4">
    <name type="scientific">Eutreptiella gymnastica</name>
    <dbReference type="NCBI Taxonomy" id="73025"/>
    <lineage>
        <taxon>Eukaryota</taxon>
        <taxon>Discoba</taxon>
        <taxon>Euglenozoa</taxon>
        <taxon>Euglenida</taxon>
        <taxon>Spirocuta</taxon>
        <taxon>Euglenophyceae</taxon>
        <taxon>Eutreptiales</taxon>
        <taxon>Eutreptiaceae</taxon>
        <taxon>Eutreptiella</taxon>
    </lineage>
</organism>
<dbReference type="SMART" id="SM00292">
    <property type="entry name" value="BRCT"/>
    <property type="match status" value="2"/>
</dbReference>
<feature type="domain" description="BRCT" evidence="3">
    <location>
        <begin position="22"/>
        <end position="94"/>
    </location>
</feature>
<gene>
    <name evidence="4" type="ORF">EGYM00392_LOCUS7178</name>
</gene>
<reference evidence="4" key="1">
    <citation type="submission" date="2021-01" db="EMBL/GenBank/DDBJ databases">
        <authorList>
            <person name="Corre E."/>
            <person name="Pelletier E."/>
            <person name="Niang G."/>
            <person name="Scheremetjew M."/>
            <person name="Finn R."/>
            <person name="Kale V."/>
            <person name="Holt S."/>
            <person name="Cochrane G."/>
            <person name="Meng A."/>
            <person name="Brown T."/>
            <person name="Cohen L."/>
        </authorList>
    </citation>
    <scope>NUCLEOTIDE SEQUENCE</scope>
    <source>
        <strain evidence="4">NIES-381</strain>
    </source>
</reference>
<feature type="domain" description="BRCT" evidence="3">
    <location>
        <begin position="110"/>
        <end position="203"/>
    </location>
</feature>
<sequence>MPFAVNGIHVKPKDPKHALLHVFRRVLQGKVFLIDLPLAQRDEARSGIIGMGGQIVYEWREGCTHLLTENPAHCTPENAARGLVVITTQWIEDCETYCRAVKCTGNIVYTPMKPLSAMANCLISQSGFANPIRRRIKYLINVMGASYTESLSKYNTHVVVPLAGYTSAKIAGARKWGVKVVHWCWLHDCVQQGVLLPEEPYMDAKDMPDATVYFAPPKDLKEFCRLYILQFHAQIDFAAEKYGLTADLLSYLGEPVHYSCHGTVGSEGRTLESESGSGSSLNSALRTVGSEGRTVDSESGSGLSLNSALSAHDDVKT</sequence>